<dbReference type="PANTHER" id="PTHR12928:SF0">
    <property type="entry name" value="FSHD REGION GENE 1"/>
    <property type="match status" value="1"/>
</dbReference>
<comment type="similarity">
    <text evidence="2">Belongs to the FRG1 family.</text>
</comment>
<keyword evidence="3" id="KW-0539">Nucleus</keyword>
<dbReference type="InterPro" id="IPR008999">
    <property type="entry name" value="Actin-crosslinking"/>
</dbReference>
<dbReference type="Gene3D" id="2.80.10.50">
    <property type="match status" value="1"/>
</dbReference>
<feature type="region of interest" description="Disordered" evidence="4">
    <location>
        <begin position="235"/>
        <end position="292"/>
    </location>
</feature>
<dbReference type="Proteomes" id="UP000092730">
    <property type="component" value="Chromosome 8"/>
</dbReference>
<feature type="compositionally biased region" description="Basic residues" evidence="4">
    <location>
        <begin position="9"/>
        <end position="26"/>
    </location>
</feature>
<evidence type="ECO:0000256" key="1">
    <source>
        <dbReference type="ARBA" id="ARBA00004604"/>
    </source>
</evidence>
<dbReference type="EMBL" id="CP144548">
    <property type="protein sequence ID" value="WVW87058.1"/>
    <property type="molecule type" value="Genomic_DNA"/>
</dbReference>
<evidence type="ECO:0000313" key="5">
    <source>
        <dbReference type="EMBL" id="WVW87058.1"/>
    </source>
</evidence>
<dbReference type="Pfam" id="PF06229">
    <property type="entry name" value="FRG1"/>
    <property type="match status" value="1"/>
</dbReference>
<organism evidence="5 6">
    <name type="scientific">Kwoniella bestiolae CBS 10118</name>
    <dbReference type="NCBI Taxonomy" id="1296100"/>
    <lineage>
        <taxon>Eukaryota</taxon>
        <taxon>Fungi</taxon>
        <taxon>Dikarya</taxon>
        <taxon>Basidiomycota</taxon>
        <taxon>Agaricomycotina</taxon>
        <taxon>Tremellomycetes</taxon>
        <taxon>Tremellales</taxon>
        <taxon>Cryptococcaceae</taxon>
        <taxon>Kwoniella</taxon>
    </lineage>
</organism>
<gene>
    <name evidence="5" type="ORF">I302_109115</name>
</gene>
<feature type="region of interest" description="Disordered" evidence="4">
    <location>
        <begin position="144"/>
        <end position="165"/>
    </location>
</feature>
<dbReference type="GeneID" id="30212659"/>
<dbReference type="GO" id="GO:0005730">
    <property type="term" value="C:nucleolus"/>
    <property type="evidence" value="ECO:0007669"/>
    <property type="project" value="UniProtKB-SubCell"/>
</dbReference>
<protein>
    <recommendedName>
        <fullName evidence="7">Protein FRG1</fullName>
    </recommendedName>
</protein>
<accession>A0AAJ8MCL6</accession>
<evidence type="ECO:0008006" key="7">
    <source>
        <dbReference type="Google" id="ProtNLM"/>
    </source>
</evidence>
<proteinExistence type="inferred from homology"/>
<keyword evidence="6" id="KW-1185">Reference proteome</keyword>
<name>A0AAJ8MCL6_9TREE</name>
<dbReference type="AlphaFoldDB" id="A0AAJ8MCL6"/>
<dbReference type="KEGG" id="kbi:30212659"/>
<reference evidence="5" key="1">
    <citation type="submission" date="2013-07" db="EMBL/GenBank/DDBJ databases">
        <authorList>
            <consortium name="The Broad Institute Genome Sequencing Platform"/>
            <person name="Cuomo C."/>
            <person name="Litvintseva A."/>
            <person name="Chen Y."/>
            <person name="Heitman J."/>
            <person name="Sun S."/>
            <person name="Springer D."/>
            <person name="Dromer F."/>
            <person name="Young S.K."/>
            <person name="Zeng Q."/>
            <person name="Gargeya S."/>
            <person name="Fitzgerald M."/>
            <person name="Abouelleil A."/>
            <person name="Alvarado L."/>
            <person name="Berlin A.M."/>
            <person name="Chapman S.B."/>
            <person name="Dewar J."/>
            <person name="Goldberg J."/>
            <person name="Griggs A."/>
            <person name="Gujja S."/>
            <person name="Hansen M."/>
            <person name="Howarth C."/>
            <person name="Imamovic A."/>
            <person name="Larimer J."/>
            <person name="McCowan C."/>
            <person name="Murphy C."/>
            <person name="Pearson M."/>
            <person name="Priest M."/>
            <person name="Roberts A."/>
            <person name="Saif S."/>
            <person name="Shea T."/>
            <person name="Sykes S."/>
            <person name="Wortman J."/>
            <person name="Nusbaum C."/>
            <person name="Birren B."/>
        </authorList>
    </citation>
    <scope>NUCLEOTIDE SEQUENCE</scope>
    <source>
        <strain evidence="5">CBS 10118</strain>
    </source>
</reference>
<dbReference type="PANTHER" id="PTHR12928">
    <property type="entry name" value="FRG1 PROTEIN"/>
    <property type="match status" value="1"/>
</dbReference>
<evidence type="ECO:0000256" key="4">
    <source>
        <dbReference type="SAM" id="MobiDB-lite"/>
    </source>
</evidence>
<feature type="compositionally biased region" description="Polar residues" evidence="4">
    <location>
        <begin position="144"/>
        <end position="154"/>
    </location>
</feature>
<comment type="subcellular location">
    <subcellularLocation>
        <location evidence="1">Nucleus</location>
        <location evidence="1">Nucleolus</location>
    </subcellularLocation>
</comment>
<evidence type="ECO:0000256" key="3">
    <source>
        <dbReference type="ARBA" id="ARBA00023242"/>
    </source>
</evidence>
<evidence type="ECO:0000256" key="2">
    <source>
        <dbReference type="ARBA" id="ARBA00010878"/>
    </source>
</evidence>
<sequence>MSSSSVISKKLKFKGDKPKKKKRSHNHSGGGGGDEDELAALAAADPRGWVFPEQPMEINGPAFILLPSEPLTCLAWDPTRQRVYAAPVDLPQVPEGMDDLSEAEILQTIEPSDVNHVWVISRLSGSEDVISLRTSTGTFLTASPSGTLTATTPSRGPLEAFIPQPSSSSSVFPGWSLQTQHNSKYLSTSPPIGTSAGKLKAELRIDVDTPAEHELVRIKCQREFVYKAKVALQQSKDGSGSSSAKKRFLSGGPEEGSMEDELKRNRESQTWGGGRSIVSEKDRRELKKARKEGKLGEAMLDRRAALKSDRYAK</sequence>
<reference evidence="5" key="2">
    <citation type="submission" date="2024-02" db="EMBL/GenBank/DDBJ databases">
        <title>Comparative genomics of Cryptococcus and Kwoniella reveals pathogenesis evolution and contrasting modes of karyotype evolution via chromosome fusion or intercentromeric recombination.</title>
        <authorList>
            <person name="Coelho M.A."/>
            <person name="David-Palma M."/>
            <person name="Shea T."/>
            <person name="Bowers K."/>
            <person name="McGinley-Smith S."/>
            <person name="Mohammad A.W."/>
            <person name="Gnirke A."/>
            <person name="Yurkov A.M."/>
            <person name="Nowrousian M."/>
            <person name="Sun S."/>
            <person name="Cuomo C.A."/>
            <person name="Heitman J."/>
        </authorList>
    </citation>
    <scope>NUCLEOTIDE SEQUENCE</scope>
    <source>
        <strain evidence="5">CBS 10118</strain>
    </source>
</reference>
<dbReference type="InterPro" id="IPR010414">
    <property type="entry name" value="FRG1"/>
</dbReference>
<dbReference type="GO" id="GO:0071013">
    <property type="term" value="C:catalytic step 2 spliceosome"/>
    <property type="evidence" value="ECO:0007669"/>
    <property type="project" value="TreeGrafter"/>
</dbReference>
<evidence type="ECO:0000313" key="6">
    <source>
        <dbReference type="Proteomes" id="UP000092730"/>
    </source>
</evidence>
<feature type="region of interest" description="Disordered" evidence="4">
    <location>
        <begin position="1"/>
        <end position="39"/>
    </location>
</feature>
<dbReference type="CDD" id="cd23339">
    <property type="entry name" value="beta-trefoil_FSCN_fungal_FRG1-like"/>
    <property type="match status" value="1"/>
</dbReference>
<dbReference type="RefSeq" id="XP_019043679.2">
    <property type="nucleotide sequence ID" value="XM_019194843.2"/>
</dbReference>
<dbReference type="GO" id="GO:0051015">
    <property type="term" value="F:actin filament binding"/>
    <property type="evidence" value="ECO:0007669"/>
    <property type="project" value="TreeGrafter"/>
</dbReference>
<dbReference type="SUPFAM" id="SSF50405">
    <property type="entry name" value="Actin-crosslinking proteins"/>
    <property type="match status" value="1"/>
</dbReference>